<accession>A0ABR4GFQ8</accession>
<proteinExistence type="predicted"/>
<keyword evidence="3" id="KW-1185">Reference proteome</keyword>
<feature type="region of interest" description="Disordered" evidence="1">
    <location>
        <begin position="387"/>
        <end position="454"/>
    </location>
</feature>
<feature type="compositionally biased region" description="Gly residues" evidence="1">
    <location>
        <begin position="407"/>
        <end position="421"/>
    </location>
</feature>
<dbReference type="EMBL" id="JBFTWV010000016">
    <property type="protein sequence ID" value="KAL2797892.1"/>
    <property type="molecule type" value="Genomic_DNA"/>
</dbReference>
<sequence>MKPIPRGIEDLADELIVVILEFLPGADPLSNTSSPVYPPGRSPGLDDRPPHVRSDSTELDRFRLVCKRFARISTPEKFAHFNLRFGNKGFQRLGELLHMQLACHVKNFTYMVRPFYQGSDWPQFLKDVDPRTFPNSKDRLQDQTRIIEQNYDQEMLLKAIEAFSSLKKIKLLRLQDEEDERLLDQIHEFSLEESLKLDWEPACARAVTNLGISLLASNCTSIEFVGSQISPEATGRLVQTPSATLSDLGARLACLDVTFHSNFDLTGHMDAISDVFHDFFLAAKNLTAIQLRFETPVPLDLPLSQIFHRTQWGKLCKLSIQGWRLSSEEIIDLIRRHRRPLYDISLVNIYLRDGSFWRDVLSVLHDEMDEIKHIALHGINYASQLDGPSSSNGTNGHDNGHAIYIGNGNGNGNGNGHGSGSAGFPHPPLPLSVNVNDNNASNVTNRGHTRSPSAYGLESLRKCSADMLGDNGISVGPKERSFWEAWVLASPRNVTRKRV</sequence>
<dbReference type="Proteomes" id="UP001610563">
    <property type="component" value="Unassembled WGS sequence"/>
</dbReference>
<evidence type="ECO:0000313" key="2">
    <source>
        <dbReference type="EMBL" id="KAL2797892.1"/>
    </source>
</evidence>
<evidence type="ECO:0008006" key="4">
    <source>
        <dbReference type="Google" id="ProtNLM"/>
    </source>
</evidence>
<reference evidence="2 3" key="1">
    <citation type="submission" date="2024-07" db="EMBL/GenBank/DDBJ databases">
        <title>Section-level genome sequencing and comparative genomics of Aspergillus sections Usti and Cavernicolus.</title>
        <authorList>
            <consortium name="Lawrence Berkeley National Laboratory"/>
            <person name="Nybo J.L."/>
            <person name="Vesth T.C."/>
            <person name="Theobald S."/>
            <person name="Frisvad J.C."/>
            <person name="Larsen T.O."/>
            <person name="Kjaerboelling I."/>
            <person name="Rothschild-Mancinelli K."/>
            <person name="Lyhne E.K."/>
            <person name="Kogle M.E."/>
            <person name="Barry K."/>
            <person name="Clum A."/>
            <person name="Na H."/>
            <person name="Ledsgaard L."/>
            <person name="Lin J."/>
            <person name="Lipzen A."/>
            <person name="Kuo A."/>
            <person name="Riley R."/>
            <person name="Mondo S."/>
            <person name="Labutti K."/>
            <person name="Haridas S."/>
            <person name="Pangalinan J."/>
            <person name="Salamov A.A."/>
            <person name="Simmons B.A."/>
            <person name="Magnuson J.K."/>
            <person name="Chen J."/>
            <person name="Drula E."/>
            <person name="Henrissat B."/>
            <person name="Wiebenga A."/>
            <person name="Lubbers R.J."/>
            <person name="Gomes A.C."/>
            <person name="Makela M.R."/>
            <person name="Stajich J."/>
            <person name="Grigoriev I.V."/>
            <person name="Mortensen U.H."/>
            <person name="De Vries R.P."/>
            <person name="Baker S.E."/>
            <person name="Andersen M.R."/>
        </authorList>
    </citation>
    <scope>NUCLEOTIDE SEQUENCE [LARGE SCALE GENOMIC DNA]</scope>
    <source>
        <strain evidence="2 3">CBS 209.92</strain>
    </source>
</reference>
<gene>
    <name evidence="2" type="ORF">BJX66DRAFT_71710</name>
</gene>
<comment type="caution">
    <text evidence="2">The sequence shown here is derived from an EMBL/GenBank/DDBJ whole genome shotgun (WGS) entry which is preliminary data.</text>
</comment>
<protein>
    <recommendedName>
        <fullName evidence="4">F-box domain protein</fullName>
    </recommendedName>
</protein>
<feature type="compositionally biased region" description="Low complexity" evidence="1">
    <location>
        <begin position="433"/>
        <end position="445"/>
    </location>
</feature>
<evidence type="ECO:0000256" key="1">
    <source>
        <dbReference type="SAM" id="MobiDB-lite"/>
    </source>
</evidence>
<feature type="region of interest" description="Disordered" evidence="1">
    <location>
        <begin position="31"/>
        <end position="54"/>
    </location>
</feature>
<feature type="compositionally biased region" description="Basic and acidic residues" evidence="1">
    <location>
        <begin position="44"/>
        <end position="54"/>
    </location>
</feature>
<name>A0ABR4GFQ8_9EURO</name>
<feature type="compositionally biased region" description="Polar residues" evidence="1">
    <location>
        <begin position="387"/>
        <end position="397"/>
    </location>
</feature>
<evidence type="ECO:0000313" key="3">
    <source>
        <dbReference type="Proteomes" id="UP001610563"/>
    </source>
</evidence>
<organism evidence="2 3">
    <name type="scientific">Aspergillus keveii</name>
    <dbReference type="NCBI Taxonomy" id="714993"/>
    <lineage>
        <taxon>Eukaryota</taxon>
        <taxon>Fungi</taxon>
        <taxon>Dikarya</taxon>
        <taxon>Ascomycota</taxon>
        <taxon>Pezizomycotina</taxon>
        <taxon>Eurotiomycetes</taxon>
        <taxon>Eurotiomycetidae</taxon>
        <taxon>Eurotiales</taxon>
        <taxon>Aspergillaceae</taxon>
        <taxon>Aspergillus</taxon>
        <taxon>Aspergillus subgen. Nidulantes</taxon>
    </lineage>
</organism>